<evidence type="ECO:0000313" key="2">
    <source>
        <dbReference type="EMBL" id="KYM79241.1"/>
    </source>
</evidence>
<dbReference type="Proteomes" id="UP000078540">
    <property type="component" value="Unassembled WGS sequence"/>
</dbReference>
<gene>
    <name evidence="2" type="ORF">ALC53_10407</name>
</gene>
<keyword evidence="1" id="KW-1133">Transmembrane helix</keyword>
<organism evidence="2 3">
    <name type="scientific">Atta colombica</name>
    <dbReference type="NCBI Taxonomy" id="520822"/>
    <lineage>
        <taxon>Eukaryota</taxon>
        <taxon>Metazoa</taxon>
        <taxon>Ecdysozoa</taxon>
        <taxon>Arthropoda</taxon>
        <taxon>Hexapoda</taxon>
        <taxon>Insecta</taxon>
        <taxon>Pterygota</taxon>
        <taxon>Neoptera</taxon>
        <taxon>Endopterygota</taxon>
        <taxon>Hymenoptera</taxon>
        <taxon>Apocrita</taxon>
        <taxon>Aculeata</taxon>
        <taxon>Formicoidea</taxon>
        <taxon>Formicidae</taxon>
        <taxon>Myrmicinae</taxon>
        <taxon>Atta</taxon>
    </lineage>
</organism>
<evidence type="ECO:0000313" key="3">
    <source>
        <dbReference type="Proteomes" id="UP000078540"/>
    </source>
</evidence>
<sequence length="176" mass="19867">MLTTWRRALRRGMTQQSTVILSEIRRMLQLQRMPRFPLIIQTFRTIRATVRSRFAPLALGSTLDARRSTTAAMRKRGGSETRVLPEDDVNRAHRPSLFILRGPSTQPVASRPAQSRASNSRKSGLWFVFLFFFFFSLIVPITAPSIVALPDRAHRKSAKYKLTAARVSTACTSACC</sequence>
<name>A0A195B430_9HYME</name>
<dbReference type="AlphaFoldDB" id="A0A195B430"/>
<proteinExistence type="predicted"/>
<dbReference type="EMBL" id="KQ976618">
    <property type="protein sequence ID" value="KYM79241.1"/>
    <property type="molecule type" value="Genomic_DNA"/>
</dbReference>
<accession>A0A195B430</accession>
<evidence type="ECO:0008006" key="4">
    <source>
        <dbReference type="Google" id="ProtNLM"/>
    </source>
</evidence>
<feature type="transmembrane region" description="Helical" evidence="1">
    <location>
        <begin position="124"/>
        <end position="149"/>
    </location>
</feature>
<keyword evidence="3" id="KW-1185">Reference proteome</keyword>
<evidence type="ECO:0000256" key="1">
    <source>
        <dbReference type="SAM" id="Phobius"/>
    </source>
</evidence>
<keyword evidence="1" id="KW-0812">Transmembrane</keyword>
<protein>
    <recommendedName>
        <fullName evidence="4">Transmembrane protein</fullName>
    </recommendedName>
</protein>
<keyword evidence="1" id="KW-0472">Membrane</keyword>
<reference evidence="2 3" key="1">
    <citation type="submission" date="2015-09" db="EMBL/GenBank/DDBJ databases">
        <title>Atta colombica WGS genome.</title>
        <authorList>
            <person name="Nygaard S."/>
            <person name="Hu H."/>
            <person name="Boomsma J."/>
            <person name="Zhang G."/>
        </authorList>
    </citation>
    <scope>NUCLEOTIDE SEQUENCE [LARGE SCALE GENOMIC DNA]</scope>
    <source>
        <strain evidence="2">Treedump-2</strain>
        <tissue evidence="2">Whole body</tissue>
    </source>
</reference>